<name>A0A7W2R523_9FLAO</name>
<keyword evidence="3" id="KW-1185">Reference proteome</keyword>
<dbReference type="CDD" id="cd04301">
    <property type="entry name" value="NAT_SF"/>
    <property type="match status" value="1"/>
</dbReference>
<dbReference type="Proteomes" id="UP000541857">
    <property type="component" value="Unassembled WGS sequence"/>
</dbReference>
<gene>
    <name evidence="2" type="ORF">H3Z82_16370</name>
</gene>
<protein>
    <submittedName>
        <fullName evidence="2">GNAT family N-acetyltransferase</fullName>
    </submittedName>
</protein>
<proteinExistence type="predicted"/>
<organism evidence="2 3">
    <name type="scientific">Gelidibacter maritimus</name>
    <dbReference type="NCBI Taxonomy" id="2761487"/>
    <lineage>
        <taxon>Bacteria</taxon>
        <taxon>Pseudomonadati</taxon>
        <taxon>Bacteroidota</taxon>
        <taxon>Flavobacteriia</taxon>
        <taxon>Flavobacteriales</taxon>
        <taxon>Flavobacteriaceae</taxon>
        <taxon>Gelidibacter</taxon>
    </lineage>
</organism>
<dbReference type="InterPro" id="IPR000182">
    <property type="entry name" value="GNAT_dom"/>
</dbReference>
<dbReference type="PROSITE" id="PS51186">
    <property type="entry name" value="GNAT"/>
    <property type="match status" value="1"/>
</dbReference>
<dbReference type="GO" id="GO:0016747">
    <property type="term" value="F:acyltransferase activity, transferring groups other than amino-acyl groups"/>
    <property type="evidence" value="ECO:0007669"/>
    <property type="project" value="InterPro"/>
</dbReference>
<evidence type="ECO:0000313" key="3">
    <source>
        <dbReference type="Proteomes" id="UP000541857"/>
    </source>
</evidence>
<dbReference type="InterPro" id="IPR016181">
    <property type="entry name" value="Acyl_CoA_acyltransferase"/>
</dbReference>
<comment type="caution">
    <text evidence="2">The sequence shown here is derived from an EMBL/GenBank/DDBJ whole genome shotgun (WGS) entry which is preliminary data.</text>
</comment>
<evidence type="ECO:0000259" key="1">
    <source>
        <dbReference type="PROSITE" id="PS51186"/>
    </source>
</evidence>
<sequence>MNITQSTLADIDNIFTLYDAATTYQKTINNKSWQGFDRALIEKEINENRHFKIMEGNELASTFVITFDDPIVWENSDQDKAIYLHRIATHPKYRGRSYLKKIIEWSKALAKERTIDFIRMDTYSGNDRLNNYYISSGFTHKGIRDIEWTSDLPEHYKTGPFSLFEMKI</sequence>
<keyword evidence="2" id="KW-0808">Transferase</keyword>
<dbReference type="SUPFAM" id="SSF55729">
    <property type="entry name" value="Acyl-CoA N-acyltransferases (Nat)"/>
    <property type="match status" value="1"/>
</dbReference>
<dbReference type="Gene3D" id="3.40.630.30">
    <property type="match status" value="1"/>
</dbReference>
<reference evidence="2 3" key="1">
    <citation type="submission" date="2020-07" db="EMBL/GenBank/DDBJ databases">
        <title>Bacterium isolated from marine sediment.</title>
        <authorList>
            <person name="Shang D."/>
        </authorList>
    </citation>
    <scope>NUCLEOTIDE SEQUENCE [LARGE SCALE GENOMIC DNA]</scope>
    <source>
        <strain evidence="2 3">F6074</strain>
    </source>
</reference>
<dbReference type="RefSeq" id="WP_182206582.1">
    <property type="nucleotide sequence ID" value="NZ_JACGLT010000017.1"/>
</dbReference>
<feature type="domain" description="N-acetyltransferase" evidence="1">
    <location>
        <begin position="1"/>
        <end position="168"/>
    </location>
</feature>
<dbReference type="Pfam" id="PF00583">
    <property type="entry name" value="Acetyltransf_1"/>
    <property type="match status" value="1"/>
</dbReference>
<dbReference type="AlphaFoldDB" id="A0A7W2R523"/>
<accession>A0A7W2R523</accession>
<dbReference type="EMBL" id="JACGLT010000017">
    <property type="protein sequence ID" value="MBA6154303.1"/>
    <property type="molecule type" value="Genomic_DNA"/>
</dbReference>
<evidence type="ECO:0000313" key="2">
    <source>
        <dbReference type="EMBL" id="MBA6154303.1"/>
    </source>
</evidence>